<dbReference type="InterPro" id="IPR051341">
    <property type="entry name" value="Zyg-11_UBL_adapter"/>
</dbReference>
<feature type="compositionally biased region" description="Low complexity" evidence="2">
    <location>
        <begin position="501"/>
        <end position="514"/>
    </location>
</feature>
<dbReference type="PANTHER" id="PTHR12904:SF23">
    <property type="entry name" value="PROTEIN ZER-1 HOMOLOG"/>
    <property type="match status" value="1"/>
</dbReference>
<evidence type="ECO:0000313" key="4">
    <source>
        <dbReference type="Proteomes" id="UP000236333"/>
    </source>
</evidence>
<comment type="subcellular location">
    <subcellularLocation>
        <location evidence="1">Cytoplasm</location>
        <location evidence="1">Cytoskeleton</location>
        <location evidence="1">Cilium axoneme</location>
    </subcellularLocation>
</comment>
<dbReference type="Gene3D" id="3.80.10.10">
    <property type="entry name" value="Ribonuclease Inhibitor"/>
    <property type="match status" value="3"/>
</dbReference>
<feature type="compositionally biased region" description="Polar residues" evidence="2">
    <location>
        <begin position="22"/>
        <end position="32"/>
    </location>
</feature>
<feature type="compositionally biased region" description="Low complexity" evidence="2">
    <location>
        <begin position="460"/>
        <end position="476"/>
    </location>
</feature>
<organism evidence="3 4">
    <name type="scientific">Tetrabaena socialis</name>
    <dbReference type="NCBI Taxonomy" id="47790"/>
    <lineage>
        <taxon>Eukaryota</taxon>
        <taxon>Viridiplantae</taxon>
        <taxon>Chlorophyta</taxon>
        <taxon>core chlorophytes</taxon>
        <taxon>Chlorophyceae</taxon>
        <taxon>CS clade</taxon>
        <taxon>Chlamydomonadales</taxon>
        <taxon>Tetrabaenaceae</taxon>
        <taxon>Tetrabaena</taxon>
    </lineage>
</organism>
<dbReference type="Proteomes" id="UP000236333">
    <property type="component" value="Unassembled WGS sequence"/>
</dbReference>
<name>A0A2J7ZRH2_9CHLO</name>
<keyword evidence="4" id="KW-1185">Reference proteome</keyword>
<comment type="caution">
    <text evidence="3">The sequence shown here is derived from an EMBL/GenBank/DDBJ whole genome shotgun (WGS) entry which is preliminary data.</text>
</comment>
<dbReference type="OrthoDB" id="2585512at2759"/>
<proteinExistence type="predicted"/>
<dbReference type="SUPFAM" id="SSF52047">
    <property type="entry name" value="RNI-like"/>
    <property type="match status" value="2"/>
</dbReference>
<evidence type="ECO:0000256" key="2">
    <source>
        <dbReference type="SAM" id="MobiDB-lite"/>
    </source>
</evidence>
<accession>A0A2J7ZRH2</accession>
<dbReference type="GO" id="GO:0005930">
    <property type="term" value="C:axoneme"/>
    <property type="evidence" value="ECO:0007669"/>
    <property type="project" value="UniProtKB-SubCell"/>
</dbReference>
<feature type="region of interest" description="Disordered" evidence="2">
    <location>
        <begin position="416"/>
        <end position="446"/>
    </location>
</feature>
<feature type="compositionally biased region" description="Polar residues" evidence="2">
    <location>
        <begin position="487"/>
        <end position="499"/>
    </location>
</feature>
<sequence>RQQREDGVPIGTCPEGAWWSAAQRTRTSSTNADDMEAGRRTRSPDEEAWGCILHFLPLLERSVLRGVSSPLRNIANGAQGRLAFTSPPAFHTLATSGVLKRFPRASSMDFCFSSTHDVKAATMFLLTSPPDQGTQLRQLELRENRLAAQQQQQSAGCSHTESRYQQYGYTSGARAAPPTFDFTEPVLASVCCLPSVLSVIVDKTALLETEAAALARLTCLERLELSTNSSAQPLRRPLLQLMLGSMAQLRVLKLSYIRDTTADLAVSLARLPNLTTLTFQYAYWGESGAGERIMCALGKHQKQLAELRLYECCVSDDMLRYIMALSTLRCLHIQDEDAPEESCPSNKGLSRISQLRRLEQLELFGEELQLDAELLAQLALLPALRHLAMAGLDALRGDDADSGPAADLDAEVEEMELSSAMGDDEETESTSGNSLSMDEVTSRPGNARQRRAFASCGTSPLCPLRPARQQQQLTPQHPHPPRAHRANSSPSSSHQTRSNGARRAAAGAAAAAAAHGGGGDGPAAAGGGGGGDGTAPGAASAPMHVLRHLDTLRLYGPSSLGTFAPPLALLLPQPRLRQLKLSACASHANLRALLRQAGLCKLIVSHTSVGLLYPPPGEEPQLPLAPPGCSILGHHAEVAGGLASLRILRLKDLPGLTDGHLADLAGALCLLPALAELKLRALGLVSDAGLGALAAVTQLRRLKLYGLGDGVTEPGVALLAASLPCLEELKVKDCRRVGPSLRSSVAACRAAGTAAAAVAGQRPSSGAAPPLPVVRYGPKECECGREPAAEAQE</sequence>
<feature type="non-terminal residue" evidence="3">
    <location>
        <position position="1"/>
    </location>
</feature>
<feature type="compositionally biased region" description="Acidic residues" evidence="2">
    <location>
        <begin position="416"/>
        <end position="428"/>
    </location>
</feature>
<dbReference type="AlphaFoldDB" id="A0A2J7ZRH2"/>
<protein>
    <submittedName>
        <fullName evidence="3">Uncharacterized protein</fullName>
    </submittedName>
</protein>
<gene>
    <name evidence="3" type="ORF">TSOC_011116</name>
</gene>
<feature type="region of interest" description="Disordered" evidence="2">
    <location>
        <begin position="458"/>
        <end position="537"/>
    </location>
</feature>
<dbReference type="InterPro" id="IPR032675">
    <property type="entry name" value="LRR_dom_sf"/>
</dbReference>
<evidence type="ECO:0000256" key="1">
    <source>
        <dbReference type="ARBA" id="ARBA00004430"/>
    </source>
</evidence>
<dbReference type="PANTHER" id="PTHR12904">
    <property type="match status" value="1"/>
</dbReference>
<dbReference type="EMBL" id="PGGS01000584">
    <property type="protein sequence ID" value="PNH02869.1"/>
    <property type="molecule type" value="Genomic_DNA"/>
</dbReference>
<evidence type="ECO:0000313" key="3">
    <source>
        <dbReference type="EMBL" id="PNH02869.1"/>
    </source>
</evidence>
<feature type="compositionally biased region" description="Gly residues" evidence="2">
    <location>
        <begin position="515"/>
        <end position="534"/>
    </location>
</feature>
<reference evidence="3 4" key="1">
    <citation type="journal article" date="2017" name="Mol. Biol. Evol.">
        <title>The 4-celled Tetrabaena socialis nuclear genome reveals the essential components for genetic control of cell number at the origin of multicellularity in the volvocine lineage.</title>
        <authorList>
            <person name="Featherston J."/>
            <person name="Arakaki Y."/>
            <person name="Hanschen E.R."/>
            <person name="Ferris P.J."/>
            <person name="Michod R.E."/>
            <person name="Olson B.J.S.C."/>
            <person name="Nozaki H."/>
            <person name="Durand P.M."/>
        </authorList>
    </citation>
    <scope>NUCLEOTIDE SEQUENCE [LARGE SCALE GENOMIC DNA]</scope>
    <source>
        <strain evidence="3 4">NIES-571</strain>
    </source>
</reference>
<feature type="region of interest" description="Disordered" evidence="2">
    <location>
        <begin position="21"/>
        <end position="43"/>
    </location>
</feature>